<dbReference type="HOGENOM" id="CLU_958984_0_0_0"/>
<dbReference type="eggNOG" id="ENOG502ZST6">
    <property type="taxonomic scope" value="Bacteria"/>
</dbReference>
<dbReference type="KEGG" id="tsa:AciPR4_3450"/>
<name>E8UXX0_TERSS</name>
<dbReference type="OrthoDB" id="110505at2"/>
<feature type="chain" id="PRO_5003232694" evidence="1">
    <location>
        <begin position="20"/>
        <end position="272"/>
    </location>
</feature>
<protein>
    <submittedName>
        <fullName evidence="2">Uncharacterized protein</fullName>
    </submittedName>
</protein>
<dbReference type="RefSeq" id="WP_013569934.1">
    <property type="nucleotide sequence ID" value="NC_014963.1"/>
</dbReference>
<evidence type="ECO:0000313" key="3">
    <source>
        <dbReference type="Proteomes" id="UP000006844"/>
    </source>
</evidence>
<keyword evidence="1" id="KW-0732">Signal</keyword>
<sequence>MRLRSTLLALALTTASLHAQEPVEGPLPPPPAQTGLNNQTVIKMTKAGLEDSIILETVRSHVGHYATGPDDLIALKSAGVAPAVIAAMQAKNSGFATHTPEAPVNLTPVSPNVDDIGVYYKDHDAQWQNMPLELVNYRQGGALKSVLTNNIVKKDMNGHVNGPSAKLELKAGDQVLLFAPAGVEAEEYLLIHFRQHQDNREFRTETGNVFHTQTGADRDSLLFVAKKVAPHMFQFSLPADIKPGEYGVLPPGGANVRGMANAGKIYTFAVSK</sequence>
<gene>
    <name evidence="2" type="ordered locus">AciPR4_3450</name>
</gene>
<dbReference type="AlphaFoldDB" id="E8UXX0"/>
<reference evidence="2 3" key="1">
    <citation type="journal article" date="2012" name="Stand. Genomic Sci.">
        <title>Complete genome sequence of Terriglobus saanensis type strain SP1PR4(T), an Acidobacteria from tundra soil.</title>
        <authorList>
            <person name="Rawat S.R."/>
            <person name="Mannisto M.K."/>
            <person name="Starovoytov V."/>
            <person name="Goodwin L."/>
            <person name="Nolan M."/>
            <person name="Hauser L."/>
            <person name="Land M."/>
            <person name="Davenport K.W."/>
            <person name="Woyke T."/>
            <person name="Haggblom M.M."/>
        </authorList>
    </citation>
    <scope>NUCLEOTIDE SEQUENCE</scope>
    <source>
        <strain evidence="3">ATCC BAA-1853 / DSM 23119 / SP1PR4</strain>
    </source>
</reference>
<keyword evidence="3" id="KW-1185">Reference proteome</keyword>
<evidence type="ECO:0000256" key="1">
    <source>
        <dbReference type="SAM" id="SignalP"/>
    </source>
</evidence>
<accession>E8UXX0</accession>
<proteinExistence type="predicted"/>
<feature type="signal peptide" evidence="1">
    <location>
        <begin position="1"/>
        <end position="19"/>
    </location>
</feature>
<organism evidence="2 3">
    <name type="scientific">Terriglobus saanensis (strain ATCC BAA-1853 / DSM 23119 / SP1PR4)</name>
    <dbReference type="NCBI Taxonomy" id="401053"/>
    <lineage>
        <taxon>Bacteria</taxon>
        <taxon>Pseudomonadati</taxon>
        <taxon>Acidobacteriota</taxon>
        <taxon>Terriglobia</taxon>
        <taxon>Terriglobales</taxon>
        <taxon>Acidobacteriaceae</taxon>
        <taxon>Terriglobus</taxon>
    </lineage>
</organism>
<dbReference type="Proteomes" id="UP000006844">
    <property type="component" value="Chromosome"/>
</dbReference>
<evidence type="ECO:0000313" key="2">
    <source>
        <dbReference type="EMBL" id="ADV84204.1"/>
    </source>
</evidence>
<dbReference type="EMBL" id="CP002467">
    <property type="protein sequence ID" value="ADV84204.1"/>
    <property type="molecule type" value="Genomic_DNA"/>
</dbReference>